<organism evidence="2">
    <name type="scientific">Chloracidobacterium thermophilum</name>
    <dbReference type="NCBI Taxonomy" id="458033"/>
    <lineage>
        <taxon>Bacteria</taxon>
        <taxon>Pseudomonadati</taxon>
        <taxon>Acidobacteriota</taxon>
        <taxon>Terriglobia</taxon>
        <taxon>Terriglobales</taxon>
        <taxon>Acidobacteriaceae</taxon>
        <taxon>Chloracidobacterium</taxon>
    </lineage>
</organism>
<sequence>MSVVILRQEFPLGRFHATPWRVNPFDDPYGEWPPSPWRLVRAVTARWYQWVREAEMDPDLGKLEKLQRALCSSRYSFYLPPEARKGNSLRQYQPTELRMDAPNWRDRGVFVRTPKVPKKGKKGQQGEKELSEDEKKIKERVKKLGIKRLLLTIDDDGKWTVEVKTLKQAARDEASISRLEKILGHPTGGWQRIADAGIRSYGTSLVQDNYWCVPPEASVWWFIEGNDCDWDEGLKSVLANCLERITYFGRAETLTRIRLVERSGEITANCILTEQRTDGTVPVLVPCPEATREDIERTTDDPLAAKQTIPPGARWLYAKRPNPPASREHRRVPERRLECHLMQFAIGWNVAPERRAIVRLTARFRGAVIRELLRLKTNSTVSGWTKASRDVREAIAEMTGKDADGQPLKGHQHAEFLVWCEDSQPTRLLVWRGSRAFDAEEQEAILAAAKRDVSWAAAGPDSDEWKVRLVPLDRAVPPPPGFDGQLSKVWESVTPYVPPRHYLRGGKVRAGESIAEQVRREVQQRKIAEDVQVELLGTPQWVAVHVPPREATKREFIGDRRGQMVRLRFDKLVVGPIRLGHSSSFGLGLFRPVEEPR</sequence>
<feature type="compositionally biased region" description="Basic and acidic residues" evidence="1">
    <location>
        <begin position="124"/>
        <end position="133"/>
    </location>
</feature>
<dbReference type="InterPro" id="IPR019089">
    <property type="entry name" value="Cas_GSU0054"/>
</dbReference>
<gene>
    <name evidence="2" type="ORF">YS_M60-F11.240</name>
</gene>
<dbReference type="NCBIfam" id="TIGR02165">
    <property type="entry name" value="cas5_6_GSU0054"/>
    <property type="match status" value="1"/>
</dbReference>
<evidence type="ECO:0008006" key="3">
    <source>
        <dbReference type="Google" id="ProtNLM"/>
    </source>
</evidence>
<name>A8DJZ5_9BACT</name>
<evidence type="ECO:0000313" key="2">
    <source>
        <dbReference type="EMBL" id="ABV27294.1"/>
    </source>
</evidence>
<dbReference type="AlphaFoldDB" id="A8DJZ5"/>
<feature type="region of interest" description="Disordered" evidence="1">
    <location>
        <begin position="114"/>
        <end position="133"/>
    </location>
</feature>
<dbReference type="EMBL" id="EF531339">
    <property type="protein sequence ID" value="ABV27294.1"/>
    <property type="molecule type" value="Genomic_DNA"/>
</dbReference>
<accession>A8DJZ5</accession>
<evidence type="ECO:0000256" key="1">
    <source>
        <dbReference type="SAM" id="MobiDB-lite"/>
    </source>
</evidence>
<protein>
    <recommendedName>
        <fullName evidence="3">Type I-U CRISPR-associated protein Cas5/Cas6</fullName>
    </recommendedName>
</protein>
<proteinExistence type="predicted"/>
<reference evidence="2" key="1">
    <citation type="journal article" date="2007" name="Science">
        <title>Candidatus Chloracidobacterium thermophilum: an aerobic phototrophic Acidobacterium.</title>
        <authorList>
            <person name="Bryant D.A."/>
            <person name="Costas A.M."/>
            <person name="Maresca J.A."/>
            <person name="Chew A.G."/>
            <person name="Klatt C.G."/>
            <person name="Bateson M.M."/>
            <person name="Tallon L.J."/>
            <person name="Hostetler J."/>
            <person name="Nelson W.C."/>
            <person name="Heidelberg J.F."/>
            <person name="Ward D.M."/>
        </authorList>
    </citation>
    <scope>NUCLEOTIDE SEQUENCE</scope>
</reference>
<dbReference type="PROSITE" id="PS50096">
    <property type="entry name" value="IQ"/>
    <property type="match status" value="1"/>
</dbReference>